<comment type="subcellular location">
    <subcellularLocation>
        <location evidence="1">Mitochondrion matrix</location>
    </subcellularLocation>
</comment>
<organism evidence="9 10">
    <name type="scientific">Blumeria graminis f. sp. triticale</name>
    <dbReference type="NCBI Taxonomy" id="1689686"/>
    <lineage>
        <taxon>Eukaryota</taxon>
        <taxon>Fungi</taxon>
        <taxon>Dikarya</taxon>
        <taxon>Ascomycota</taxon>
        <taxon>Pezizomycotina</taxon>
        <taxon>Leotiomycetes</taxon>
        <taxon>Erysiphales</taxon>
        <taxon>Erysiphaceae</taxon>
        <taxon>Blumeria</taxon>
    </lineage>
</organism>
<evidence type="ECO:0000256" key="2">
    <source>
        <dbReference type="ARBA" id="ARBA00009949"/>
    </source>
</evidence>
<dbReference type="InterPro" id="IPR050435">
    <property type="entry name" value="MZM1/LYRM7"/>
</dbReference>
<name>A0A9W4CZZ2_BLUGR</name>
<evidence type="ECO:0000256" key="8">
    <source>
        <dbReference type="ARBA" id="ARBA00025268"/>
    </source>
</evidence>
<comment type="similarity">
    <text evidence="2">Belongs to the complex I LYR family. MZM1 subfamily.</text>
</comment>
<keyword evidence="7" id="KW-0143">Chaperone</keyword>
<keyword evidence="5" id="KW-0809">Transit peptide</keyword>
<proteinExistence type="inferred from homology"/>
<dbReference type="EMBL" id="CAJHIT010000005">
    <property type="protein sequence ID" value="CAD6501658.1"/>
    <property type="molecule type" value="Genomic_DNA"/>
</dbReference>
<dbReference type="PANTHER" id="PTHR46749:SF1">
    <property type="entry name" value="COMPLEX III ASSEMBLY FACTOR LYRM7"/>
    <property type="match status" value="1"/>
</dbReference>
<evidence type="ECO:0000256" key="1">
    <source>
        <dbReference type="ARBA" id="ARBA00004305"/>
    </source>
</evidence>
<dbReference type="AlphaFoldDB" id="A0A9W4CZZ2"/>
<protein>
    <recommendedName>
        <fullName evidence="4">Mitochondrial zinc maintenance protein 1, mitochondrial</fullName>
    </recommendedName>
</protein>
<evidence type="ECO:0000256" key="5">
    <source>
        <dbReference type="ARBA" id="ARBA00022946"/>
    </source>
</evidence>
<evidence type="ECO:0000256" key="4">
    <source>
        <dbReference type="ARBA" id="ARBA00015108"/>
    </source>
</evidence>
<sequence>MALAAYRQLLRSIRIAFQDDITLLQASRMKARAEFDEKINLSIASPLYSTAITHALDVSRVLRENVVQGRRLKNDAEDQTARYKLRIHKYTERGDNDSVKLTCGQIKPKDES</sequence>
<evidence type="ECO:0000313" key="10">
    <source>
        <dbReference type="Proteomes" id="UP000683417"/>
    </source>
</evidence>
<dbReference type="GO" id="GO:0005759">
    <property type="term" value="C:mitochondrial matrix"/>
    <property type="evidence" value="ECO:0007669"/>
    <property type="project" value="UniProtKB-SubCell"/>
</dbReference>
<evidence type="ECO:0000256" key="6">
    <source>
        <dbReference type="ARBA" id="ARBA00023128"/>
    </source>
</evidence>
<comment type="subunit">
    <text evidence="3">Interacts with RIP1.</text>
</comment>
<dbReference type="PANTHER" id="PTHR46749">
    <property type="entry name" value="COMPLEX III ASSEMBLY FACTOR LYRM7"/>
    <property type="match status" value="1"/>
</dbReference>
<evidence type="ECO:0000313" key="9">
    <source>
        <dbReference type="EMBL" id="CAD6501658.1"/>
    </source>
</evidence>
<dbReference type="CDD" id="cd20267">
    <property type="entry name" value="Complex1_LYR_LYRM7"/>
    <property type="match status" value="1"/>
</dbReference>
<dbReference type="InterPro" id="IPR045298">
    <property type="entry name" value="Complex1_LYR_LYRM7"/>
</dbReference>
<accession>A0A9W4CZZ2</accession>
<dbReference type="Proteomes" id="UP000683417">
    <property type="component" value="Unassembled WGS sequence"/>
</dbReference>
<evidence type="ECO:0000256" key="7">
    <source>
        <dbReference type="ARBA" id="ARBA00023186"/>
    </source>
</evidence>
<dbReference type="GO" id="GO:0034551">
    <property type="term" value="P:mitochondrial respiratory chain complex III assembly"/>
    <property type="evidence" value="ECO:0007669"/>
    <property type="project" value="InterPro"/>
</dbReference>
<reference evidence="9" key="1">
    <citation type="submission" date="2020-10" db="EMBL/GenBank/DDBJ databases">
        <authorList>
            <person name="Muller C M."/>
        </authorList>
    </citation>
    <scope>NUCLEOTIDE SEQUENCE</scope>
    <source>
        <strain evidence="9">THUN-12</strain>
    </source>
</reference>
<comment type="function">
    <text evidence="8">Assembly factor required for Rieske Fe-S protein RIP1 incorporation into the cytochrome b-c1 (CIII) complex. Functions as a chaperone, binding to this subunit within the mitochondrial matrix and stabilizing it prior to its translocation and insertion into the late CIII dimeric intermediate within the mitochondrial inner membrane. Modulates the mitochondrial matrix zinc pool.</text>
</comment>
<comment type="caution">
    <text evidence="9">The sequence shown here is derived from an EMBL/GenBank/DDBJ whole genome shotgun (WGS) entry which is preliminary data.</text>
</comment>
<gene>
    <name evidence="9" type="ORF">BGTH12_LOCUS3016</name>
</gene>
<evidence type="ECO:0000256" key="3">
    <source>
        <dbReference type="ARBA" id="ARBA00011589"/>
    </source>
</evidence>
<keyword evidence="6" id="KW-0496">Mitochondrion</keyword>
<dbReference type="GO" id="GO:0044183">
    <property type="term" value="F:protein folding chaperone"/>
    <property type="evidence" value="ECO:0007669"/>
    <property type="project" value="TreeGrafter"/>
</dbReference>